<keyword evidence="5" id="KW-0472">Membrane</keyword>
<evidence type="ECO:0000256" key="3">
    <source>
        <dbReference type="ARBA" id="ARBA00022723"/>
    </source>
</evidence>
<dbReference type="CDD" id="cd00130">
    <property type="entry name" value="PAS"/>
    <property type="match status" value="1"/>
</dbReference>
<dbReference type="PANTHER" id="PTHR46663">
    <property type="entry name" value="DIGUANYLATE CYCLASE DGCT-RELATED"/>
    <property type="match status" value="1"/>
</dbReference>
<dbReference type="SMART" id="SM00091">
    <property type="entry name" value="PAS"/>
    <property type="match status" value="1"/>
</dbReference>
<evidence type="ECO:0000256" key="4">
    <source>
        <dbReference type="ARBA" id="ARBA00023004"/>
    </source>
</evidence>
<dbReference type="InterPro" id="IPR035965">
    <property type="entry name" value="PAS-like_dom_sf"/>
</dbReference>
<sequence>MSSPPAFFHCSGRHIGPLLMPLLLIILACLPARVAAQDPIVLQLKWHHQFQFAGYYAAIAQGYYRDAGLDVRLREAGPGTDVVDEVVSGRAHYGVGSSDLLLDRQRGQPVVVLATPFQHSPLVLLARAEIDNVHDLVGRRLMLEYHSEELIAYLQHEGVALGLLHRQPHTLSADALIRGEVDAMSAYNTDETYTLQRSGVPYQTFTPRSAGIDFYGDNLFTSERELRDHGARVRAFREASLKGWRYAMLHPEEVVAWILTQYPATNNPALDRNKLLFEAKQMQPLIRADLVEMGYMYPGRWQHIAQTYMDLGLLTAMPDLDSFLYSQQEERAHQQQLMIYQGIAIGLLVTAFLLILLMIFLRLNRRLREESKARHQLSQEIADNERHFRFITENSADVIWTMDIQSGRFTYLSPSVQHLRGFTVEEVLAQTGEELMTAESADRIARQMKESLATWAAGDHINTKRVTLVDQPHKDGRLIHTEVVTTLHADKDGNPVSVLGVTRDISDRKASEEMMRQLAFYDPLTHLPNRRLLQDRLQHSLQQADGKPLALLFIDLDHFKPVNDQHGHEAGDWLLATVAKRMLHCVREGDTVARIGGDEFMVLLPEITGEAGAIAIAEAIHQSLNQTFAMTDALHFHISSCIGVALYPQHGTTQKQLMNHGDQAMYQAKEAGRNRIQLFTPQMAGGITREVANQMQLGWKQSHDCGHPQIDDDHRQLFALANQLLNGVLTMEEDTDQFHQNFEALLALAASHFNNEEAILAKLEYAELDTHRQEHQKLLRRANSLYQAARTGELTNLALLDFVLQDLVLGHMVKQDRRYFPLLKASMQEETLLSPDGPLTSPPPGLVKH</sequence>
<dbReference type="SUPFAM" id="SSF53850">
    <property type="entry name" value="Periplasmic binding protein-like II"/>
    <property type="match status" value="1"/>
</dbReference>
<dbReference type="NCBIfam" id="TIGR02481">
    <property type="entry name" value="hemeryth_dom"/>
    <property type="match status" value="1"/>
</dbReference>
<dbReference type="PROSITE" id="PS50112">
    <property type="entry name" value="PAS"/>
    <property type="match status" value="1"/>
</dbReference>
<evidence type="ECO:0000259" key="8">
    <source>
        <dbReference type="PROSITE" id="PS50887"/>
    </source>
</evidence>
<dbReference type="Pfam" id="PF00990">
    <property type="entry name" value="GGDEF"/>
    <property type="match status" value="1"/>
</dbReference>
<dbReference type="InterPro" id="IPR000014">
    <property type="entry name" value="PAS"/>
</dbReference>
<dbReference type="InterPro" id="IPR029787">
    <property type="entry name" value="Nucleotide_cyclase"/>
</dbReference>
<keyword evidence="5" id="KW-0812">Transmembrane</keyword>
<comment type="cofactor">
    <cofactor evidence="1">
        <name>Mg(2+)</name>
        <dbReference type="ChEBI" id="CHEBI:18420"/>
    </cofactor>
</comment>
<dbReference type="PROSITE" id="PS50887">
    <property type="entry name" value="GGDEF"/>
    <property type="match status" value="1"/>
</dbReference>
<dbReference type="Gene3D" id="3.30.450.20">
    <property type="entry name" value="PAS domain"/>
    <property type="match status" value="1"/>
</dbReference>
<keyword evidence="3" id="KW-0479">Metal-binding</keyword>
<dbReference type="SUPFAM" id="SSF55785">
    <property type="entry name" value="PYP-like sensor domain (PAS domain)"/>
    <property type="match status" value="1"/>
</dbReference>
<dbReference type="FunFam" id="3.30.70.270:FF:000001">
    <property type="entry name" value="Diguanylate cyclase domain protein"/>
    <property type="match status" value="1"/>
</dbReference>
<dbReference type="GO" id="GO:0006355">
    <property type="term" value="P:regulation of DNA-templated transcription"/>
    <property type="evidence" value="ECO:0007669"/>
    <property type="project" value="InterPro"/>
</dbReference>
<feature type="domain" description="GGDEF" evidence="8">
    <location>
        <begin position="547"/>
        <end position="681"/>
    </location>
</feature>
<evidence type="ECO:0000259" key="6">
    <source>
        <dbReference type="PROSITE" id="PS50112"/>
    </source>
</evidence>
<proteinExistence type="inferred from homology"/>
<dbReference type="InterPro" id="IPR016131">
    <property type="entry name" value="Haemerythrin_Fe_BS"/>
</dbReference>
<dbReference type="EMBL" id="CP022426">
    <property type="protein sequence ID" value="ATP08726.1"/>
    <property type="molecule type" value="Genomic_DNA"/>
</dbReference>
<dbReference type="InterPro" id="IPR052163">
    <property type="entry name" value="DGC-Regulatory_Protein"/>
</dbReference>
<evidence type="ECO:0000256" key="1">
    <source>
        <dbReference type="ARBA" id="ARBA00001946"/>
    </source>
</evidence>
<comment type="similarity">
    <text evidence="2">Belongs to the hemerythrin family.</text>
</comment>
<dbReference type="Gene3D" id="3.40.190.10">
    <property type="entry name" value="Periplasmic binding protein-like II"/>
    <property type="match status" value="2"/>
</dbReference>
<dbReference type="InterPro" id="IPR000160">
    <property type="entry name" value="GGDEF_dom"/>
</dbReference>
<feature type="domain" description="PAC" evidence="7">
    <location>
        <begin position="462"/>
        <end position="517"/>
    </location>
</feature>
<dbReference type="SUPFAM" id="SSF55073">
    <property type="entry name" value="Nucleotide cyclase"/>
    <property type="match status" value="1"/>
</dbReference>
<evidence type="ECO:0000259" key="7">
    <source>
        <dbReference type="PROSITE" id="PS50113"/>
    </source>
</evidence>
<keyword evidence="5" id="KW-1133">Transmembrane helix</keyword>
<dbReference type="Pfam" id="PF00989">
    <property type="entry name" value="PAS"/>
    <property type="match status" value="1"/>
</dbReference>
<dbReference type="NCBIfam" id="TIGR00229">
    <property type="entry name" value="sensory_box"/>
    <property type="match status" value="1"/>
</dbReference>
<dbReference type="InterPro" id="IPR000700">
    <property type="entry name" value="PAS-assoc_C"/>
</dbReference>
<accession>A0A2D1QEN7</accession>
<dbReference type="PANTHER" id="PTHR46663:SF3">
    <property type="entry name" value="SLL0267 PROTEIN"/>
    <property type="match status" value="1"/>
</dbReference>
<keyword evidence="9" id="KW-0548">Nucleotidyltransferase</keyword>
<dbReference type="InterPro" id="IPR012827">
    <property type="entry name" value="Hemerythrin_metal-bd"/>
</dbReference>
<dbReference type="InterPro" id="IPR035938">
    <property type="entry name" value="Hemerythrin-like_sf"/>
</dbReference>
<dbReference type="SUPFAM" id="SSF47188">
    <property type="entry name" value="Hemerythrin-like"/>
    <property type="match status" value="1"/>
</dbReference>
<feature type="transmembrane region" description="Helical" evidence="5">
    <location>
        <begin position="338"/>
        <end position="361"/>
    </location>
</feature>
<dbReference type="Gene3D" id="3.30.70.270">
    <property type="match status" value="1"/>
</dbReference>
<dbReference type="GO" id="GO:0046872">
    <property type="term" value="F:metal ion binding"/>
    <property type="evidence" value="ECO:0007669"/>
    <property type="project" value="UniProtKB-KW"/>
</dbReference>
<evidence type="ECO:0000256" key="2">
    <source>
        <dbReference type="ARBA" id="ARBA00010587"/>
    </source>
</evidence>
<evidence type="ECO:0000256" key="5">
    <source>
        <dbReference type="SAM" id="Phobius"/>
    </source>
</evidence>
<dbReference type="InterPro" id="IPR013767">
    <property type="entry name" value="PAS_fold"/>
</dbReference>
<dbReference type="Gene3D" id="1.20.120.50">
    <property type="entry name" value="Hemerythrin-like"/>
    <property type="match status" value="1"/>
</dbReference>
<dbReference type="PROSITE" id="PS00550">
    <property type="entry name" value="HEMERYTHRINS"/>
    <property type="match status" value="1"/>
</dbReference>
<reference evidence="10" key="1">
    <citation type="journal article" date="2018" name="BMC Genomics">
        <title>The complete and fully assembled genome sequence of Aeromonas salmonicida subsp. pectinolytica and its comparative analysis with other Aeromonas species: investigation of the mobilome in environmental and pathogenic strains.</title>
        <authorList>
            <person name="Pfeiffer F."/>
            <person name="Zamora-Lagos M.A."/>
            <person name="Blettinger M."/>
            <person name="Yeroslaviz A."/>
            <person name="Dahl A."/>
            <person name="Gruber S."/>
            <person name="Habermann B.H."/>
        </authorList>
    </citation>
    <scope>NUCLEOTIDE SEQUENCE [LARGE SCALE GENOMIC DNA]</scope>
    <source>
        <strain evidence="10">34mel</strain>
    </source>
</reference>
<dbReference type="CDD" id="cd01949">
    <property type="entry name" value="GGDEF"/>
    <property type="match status" value="1"/>
</dbReference>
<dbReference type="Pfam" id="PF09084">
    <property type="entry name" value="NMT1"/>
    <property type="match status" value="1"/>
</dbReference>
<dbReference type="PROSITE" id="PS50113">
    <property type="entry name" value="PAC"/>
    <property type="match status" value="1"/>
</dbReference>
<keyword evidence="9" id="KW-0808">Transferase</keyword>
<dbReference type="CDD" id="cd12107">
    <property type="entry name" value="Hemerythrin"/>
    <property type="match status" value="1"/>
</dbReference>
<dbReference type="EC" id="2.7.7.65" evidence="9"/>
<organism evidence="9 10">
    <name type="scientific">Aeromonas salmonicida subsp. pectinolytica 34mel</name>
    <dbReference type="NCBI Taxonomy" id="1324960"/>
    <lineage>
        <taxon>Bacteria</taxon>
        <taxon>Pseudomonadati</taxon>
        <taxon>Pseudomonadota</taxon>
        <taxon>Gammaproteobacteria</taxon>
        <taxon>Aeromonadales</taxon>
        <taxon>Aeromonadaceae</taxon>
        <taxon>Aeromonas</taxon>
    </lineage>
</organism>
<evidence type="ECO:0000313" key="10">
    <source>
        <dbReference type="Proteomes" id="UP000222916"/>
    </source>
</evidence>
<dbReference type="InterPro" id="IPR012312">
    <property type="entry name" value="Hemerythrin-like"/>
</dbReference>
<protein>
    <submittedName>
        <fullName evidence="9">Diguanylate cyclase</fullName>
        <ecNumber evidence="9">2.7.7.65</ecNumber>
    </submittedName>
</protein>
<keyword evidence="4" id="KW-0408">Iron</keyword>
<dbReference type="InterPro" id="IPR015168">
    <property type="entry name" value="SsuA/THI5"/>
</dbReference>
<evidence type="ECO:0000313" key="9">
    <source>
        <dbReference type="EMBL" id="ATP08726.1"/>
    </source>
</evidence>
<dbReference type="GO" id="GO:0052621">
    <property type="term" value="F:diguanylate cyclase activity"/>
    <property type="evidence" value="ECO:0007669"/>
    <property type="project" value="UniProtKB-EC"/>
</dbReference>
<dbReference type="Proteomes" id="UP000222916">
    <property type="component" value="Chromosome"/>
</dbReference>
<dbReference type="NCBIfam" id="TIGR00254">
    <property type="entry name" value="GGDEF"/>
    <property type="match status" value="1"/>
</dbReference>
<feature type="domain" description="PAS" evidence="6">
    <location>
        <begin position="384"/>
        <end position="455"/>
    </location>
</feature>
<gene>
    <name evidence="9" type="ORF">Asalp_15200</name>
</gene>
<dbReference type="Pfam" id="PF01814">
    <property type="entry name" value="Hemerythrin"/>
    <property type="match status" value="1"/>
</dbReference>
<name>A0A2D1QEN7_AERSA</name>
<dbReference type="InterPro" id="IPR043128">
    <property type="entry name" value="Rev_trsase/Diguanyl_cyclase"/>
</dbReference>
<dbReference type="AlphaFoldDB" id="A0A2D1QEN7"/>
<dbReference type="SMART" id="SM00267">
    <property type="entry name" value="GGDEF"/>
    <property type="match status" value="1"/>
</dbReference>